<evidence type="ECO:0008006" key="4">
    <source>
        <dbReference type="Google" id="ProtNLM"/>
    </source>
</evidence>
<keyword evidence="3" id="KW-1185">Reference proteome</keyword>
<evidence type="ECO:0000313" key="2">
    <source>
        <dbReference type="EMBL" id="OFI32255.1"/>
    </source>
</evidence>
<protein>
    <recommendedName>
        <fullName evidence="4">DUF4198 domain-containing protein</fullName>
    </recommendedName>
</protein>
<organism evidence="2 3">
    <name type="scientific">Alteromonas lipolytica</name>
    <dbReference type="NCBI Taxonomy" id="1856405"/>
    <lineage>
        <taxon>Bacteria</taxon>
        <taxon>Pseudomonadati</taxon>
        <taxon>Pseudomonadota</taxon>
        <taxon>Gammaproteobacteria</taxon>
        <taxon>Alteromonadales</taxon>
        <taxon>Alteromonadaceae</taxon>
        <taxon>Alteromonas/Salinimonas group</taxon>
        <taxon>Alteromonas</taxon>
    </lineage>
</organism>
<keyword evidence="1" id="KW-0732">Signal</keyword>
<evidence type="ECO:0000256" key="1">
    <source>
        <dbReference type="SAM" id="SignalP"/>
    </source>
</evidence>
<comment type="caution">
    <text evidence="2">The sequence shown here is derived from an EMBL/GenBank/DDBJ whole genome shotgun (WGS) entry which is preliminary data.</text>
</comment>
<dbReference type="EMBL" id="MJIC01000020">
    <property type="protein sequence ID" value="OFI32255.1"/>
    <property type="molecule type" value="Genomic_DNA"/>
</dbReference>
<feature type="signal peptide" evidence="1">
    <location>
        <begin position="1"/>
        <end position="25"/>
    </location>
</feature>
<feature type="chain" id="PRO_5009213882" description="DUF4198 domain-containing protein" evidence="1">
    <location>
        <begin position="26"/>
        <end position="343"/>
    </location>
</feature>
<proteinExistence type="predicted"/>
<reference evidence="2 3" key="1">
    <citation type="submission" date="2016-09" db="EMBL/GenBank/DDBJ databases">
        <title>Alteromonas lipolytica, a new species isolated from sea water.</title>
        <authorList>
            <person name="Wu Y.-H."/>
            <person name="Cheng H."/>
            <person name="Xu X.-W."/>
        </authorList>
    </citation>
    <scope>NUCLEOTIDE SEQUENCE [LARGE SCALE GENOMIC DNA]</scope>
    <source>
        <strain evidence="2 3">JW12</strain>
    </source>
</reference>
<gene>
    <name evidence="2" type="ORF">BFC17_07325</name>
</gene>
<dbReference type="AlphaFoldDB" id="A0A1E8F8L8"/>
<evidence type="ECO:0000313" key="3">
    <source>
        <dbReference type="Proteomes" id="UP000176037"/>
    </source>
</evidence>
<dbReference type="STRING" id="1856405.BFC17_07325"/>
<sequence>MKLIITPCSTFLLFSAASFSTLVNASVESNHMFADKVVYVPQEQIVVTLKANLPEIAANAWIGIIPADIAHGDEATNDSHDLQYRYVRDQKDHVLFFTAPENDGIYTLRFNDTDTNGKEIDYLTFEVNRQSWIENSQLKTDKRIYHPDEPVVVSFGVPGNFTERGWVGLIPSAVEHGSSSVNDQHDLAYQYTRKEKSGEFTFAAPYKTGKYDFRLNDKEGAAGIEVASVTFTVSVDPWLEQIRFKADKAFYSPGEPVLISYSVPDTVKDSAYFAIVPSDVPHVDERTVDSHDVSYKKIDRKYQSTLQMSAPSKPGTYDVRFQDNDSNGYELGYVSFTVRAIEK</sequence>
<dbReference type="Proteomes" id="UP000176037">
    <property type="component" value="Unassembled WGS sequence"/>
</dbReference>
<dbReference type="RefSeq" id="WP_070178500.1">
    <property type="nucleotide sequence ID" value="NZ_BMJR01000013.1"/>
</dbReference>
<accession>A0A1E8F8L8</accession>
<name>A0A1E8F8L8_9ALTE</name>
<dbReference type="OrthoDB" id="9783818at2"/>